<feature type="compositionally biased region" description="Low complexity" evidence="3">
    <location>
        <begin position="322"/>
        <end position="341"/>
    </location>
</feature>
<feature type="domain" description="Glucosidase II beta subunit N-terminal" evidence="5">
    <location>
        <begin position="14"/>
        <end position="165"/>
    </location>
</feature>
<reference evidence="7 8" key="1">
    <citation type="submission" date="2024-04" db="EMBL/GenBank/DDBJ databases">
        <title>Tritrichomonas musculus Genome.</title>
        <authorList>
            <person name="Alves-Ferreira E."/>
            <person name="Grigg M."/>
            <person name="Lorenzi H."/>
            <person name="Galac M."/>
        </authorList>
    </citation>
    <scope>NUCLEOTIDE SEQUENCE [LARGE SCALE GENOMIC DNA]</scope>
    <source>
        <strain evidence="7 8">EAF2021</strain>
    </source>
</reference>
<proteinExistence type="predicted"/>
<keyword evidence="4" id="KW-0732">Signal</keyword>
<dbReference type="PANTHER" id="PTHR12630:SF1">
    <property type="entry name" value="GLUCOSIDASE 2 SUBUNIT BETA"/>
    <property type="match status" value="1"/>
</dbReference>
<dbReference type="Proteomes" id="UP001470230">
    <property type="component" value="Unassembled WGS sequence"/>
</dbReference>
<keyword evidence="2" id="KW-0256">Endoplasmic reticulum</keyword>
<dbReference type="Pfam" id="PF13015">
    <property type="entry name" value="PRKCSH_1"/>
    <property type="match status" value="1"/>
</dbReference>
<gene>
    <name evidence="7" type="ORF">M9Y10_003813</name>
</gene>
<evidence type="ECO:0000259" key="5">
    <source>
        <dbReference type="Pfam" id="PF12999"/>
    </source>
</evidence>
<keyword evidence="8" id="KW-1185">Reference proteome</keyword>
<feature type="compositionally biased region" description="Low complexity" evidence="3">
    <location>
        <begin position="262"/>
        <end position="271"/>
    </location>
</feature>
<evidence type="ECO:0000259" key="6">
    <source>
        <dbReference type="Pfam" id="PF13015"/>
    </source>
</evidence>
<dbReference type="InterPro" id="IPR009011">
    <property type="entry name" value="Man6P_isomerase_rcpt-bd_dom_sf"/>
</dbReference>
<dbReference type="Pfam" id="PF12999">
    <property type="entry name" value="PRKCSH-like"/>
    <property type="match status" value="1"/>
</dbReference>
<feature type="signal peptide" evidence="4">
    <location>
        <begin position="1"/>
        <end position="18"/>
    </location>
</feature>
<dbReference type="Gene3D" id="2.70.130.10">
    <property type="entry name" value="Mannose-6-phosphate receptor binding domain"/>
    <property type="match status" value="1"/>
</dbReference>
<evidence type="ECO:0000313" key="8">
    <source>
        <dbReference type="Proteomes" id="UP001470230"/>
    </source>
</evidence>
<evidence type="ECO:0000313" key="7">
    <source>
        <dbReference type="EMBL" id="KAK8881085.1"/>
    </source>
</evidence>
<dbReference type="InterPro" id="IPR028146">
    <property type="entry name" value="PRKCSH_N"/>
</dbReference>
<evidence type="ECO:0000256" key="2">
    <source>
        <dbReference type="ARBA" id="ARBA00022824"/>
    </source>
</evidence>
<dbReference type="EMBL" id="JAPFFF010000010">
    <property type="protein sequence ID" value="KAK8881085.1"/>
    <property type="molecule type" value="Genomic_DNA"/>
</dbReference>
<organism evidence="7 8">
    <name type="scientific">Tritrichomonas musculus</name>
    <dbReference type="NCBI Taxonomy" id="1915356"/>
    <lineage>
        <taxon>Eukaryota</taxon>
        <taxon>Metamonada</taxon>
        <taxon>Parabasalia</taxon>
        <taxon>Tritrichomonadida</taxon>
        <taxon>Tritrichomonadidae</taxon>
        <taxon>Tritrichomonas</taxon>
    </lineage>
</organism>
<feature type="chain" id="PRO_5046068645" description="Glucosidase 2 subunit beta" evidence="4">
    <location>
        <begin position="19"/>
        <end position="504"/>
    </location>
</feature>
<name>A0ABR2JQB4_9EUKA</name>
<feature type="region of interest" description="Disordered" evidence="3">
    <location>
        <begin position="259"/>
        <end position="298"/>
    </location>
</feature>
<evidence type="ECO:0000256" key="1">
    <source>
        <dbReference type="ARBA" id="ARBA00022387"/>
    </source>
</evidence>
<feature type="domain" description="Glucosidase 2 subunit beta-like" evidence="6">
    <location>
        <begin position="393"/>
        <end position="481"/>
    </location>
</feature>
<protein>
    <recommendedName>
        <fullName evidence="1">Glucosidase 2 subunit beta</fullName>
    </recommendedName>
</protein>
<dbReference type="InterPro" id="IPR039794">
    <property type="entry name" value="Gtb1-like"/>
</dbReference>
<accession>A0ABR2JQB4</accession>
<feature type="region of interest" description="Disordered" evidence="3">
    <location>
        <begin position="321"/>
        <end position="341"/>
    </location>
</feature>
<dbReference type="SUPFAM" id="SSF50911">
    <property type="entry name" value="Mannose 6-phosphate receptor domain"/>
    <property type="match status" value="1"/>
</dbReference>
<evidence type="ECO:0000256" key="4">
    <source>
        <dbReference type="SAM" id="SignalP"/>
    </source>
</evidence>
<dbReference type="InterPro" id="IPR036607">
    <property type="entry name" value="PRKCSH"/>
</dbReference>
<evidence type="ECO:0000256" key="3">
    <source>
        <dbReference type="SAM" id="MobiDB-lite"/>
    </source>
</evidence>
<sequence length="504" mass="59663">MILFTILLFSLPPRGAPPELWQKYKSSIDLTKQTFKCFDGSKTIILSQFNDNYPDCKDSSDEPGTSIDSGTKFYCKNEGWEPQYITKWKVDDGICDCCDCSDESNETASQNKNTCASLSARKKKLVEHFEKIFHEGYEIYKNYSVEGEENYKQKVYQKAKLDSKVSILEEMRQRVIDKKPYNDLKDPDDFIPYEDFIPPPKNLEDDYYQGEENNDYGDVADEDDEYRYERYYDYYRYHQYYNPEEFYRNDYSYEYIPPQDEPPVTETPEPTSDYIPTFQNFDPTEETPNEEEEKKPESKFRQFFRKVWEKTFLYPDQKYIFQSGSQDNNNNQNNDQNSYNNYDYGYHPYDPETQAKLDAIDEKLNPARSDLYSFQLTNIDASMDKAYFQLYQKSFTHGEYTLTFFDDFKIDYEYLGSFKTLNETTNTMHFSDGSYCQSSSGSKSTTVHLYCWNEDKLVRAIRHGECSYDAYFVTPAACNDAIDRLHKMSLDELEDFNDMMNTNI</sequence>
<comment type="caution">
    <text evidence="7">The sequence shown here is derived from an EMBL/GenBank/DDBJ whole genome shotgun (WGS) entry which is preliminary data.</text>
</comment>
<dbReference type="PANTHER" id="PTHR12630">
    <property type="entry name" value="N-LINKED OLIGOSACCHARIDE PROCESSING"/>
    <property type="match status" value="1"/>
</dbReference>